<dbReference type="Proteomes" id="UP000617734">
    <property type="component" value="Unassembled WGS sequence"/>
</dbReference>
<dbReference type="SUPFAM" id="SSF53474">
    <property type="entry name" value="alpha/beta-Hydrolases"/>
    <property type="match status" value="1"/>
</dbReference>
<feature type="domain" description="AB hydrolase-1" evidence="1">
    <location>
        <begin position="21"/>
        <end position="253"/>
    </location>
</feature>
<evidence type="ECO:0000313" key="2">
    <source>
        <dbReference type="EMBL" id="GHH70226.1"/>
    </source>
</evidence>
<protein>
    <submittedName>
        <fullName evidence="2">Hydrolase</fullName>
    </submittedName>
</protein>
<dbReference type="Gene3D" id="3.40.50.1820">
    <property type="entry name" value="alpha/beta hydrolase"/>
    <property type="match status" value="1"/>
</dbReference>
<proteinExistence type="predicted"/>
<dbReference type="AlphaFoldDB" id="A0A919KSB2"/>
<keyword evidence="3" id="KW-1185">Reference proteome</keyword>
<gene>
    <name evidence="2" type="ORF">GCM10018781_29820</name>
</gene>
<dbReference type="PANTHER" id="PTHR43798:SF33">
    <property type="entry name" value="HYDROLASE, PUTATIVE (AFU_ORTHOLOGUE AFUA_2G14860)-RELATED"/>
    <property type="match status" value="1"/>
</dbReference>
<accession>A0A919KSB2</accession>
<dbReference type="GeneID" id="95353424"/>
<dbReference type="InterPro" id="IPR029058">
    <property type="entry name" value="AB_hydrolase_fold"/>
</dbReference>
<dbReference type="PANTHER" id="PTHR43798">
    <property type="entry name" value="MONOACYLGLYCEROL LIPASE"/>
    <property type="match status" value="1"/>
</dbReference>
<comment type="caution">
    <text evidence="2">The sequence shown here is derived from an EMBL/GenBank/DDBJ whole genome shotgun (WGS) entry which is preliminary data.</text>
</comment>
<dbReference type="RefSeq" id="WP_190211300.1">
    <property type="nucleotide sequence ID" value="NZ_BNBO01000013.1"/>
</dbReference>
<organism evidence="2 3">
    <name type="scientific">Kitasatospora indigofera</name>
    <dbReference type="NCBI Taxonomy" id="67307"/>
    <lineage>
        <taxon>Bacteria</taxon>
        <taxon>Bacillati</taxon>
        <taxon>Actinomycetota</taxon>
        <taxon>Actinomycetes</taxon>
        <taxon>Kitasatosporales</taxon>
        <taxon>Streptomycetaceae</taxon>
        <taxon>Kitasatospora</taxon>
    </lineage>
</organism>
<dbReference type="GO" id="GO:0016787">
    <property type="term" value="F:hydrolase activity"/>
    <property type="evidence" value="ECO:0007669"/>
    <property type="project" value="UniProtKB-KW"/>
</dbReference>
<reference evidence="2" key="1">
    <citation type="journal article" date="2014" name="Int. J. Syst. Evol. Microbiol.">
        <title>Complete genome sequence of Corynebacterium casei LMG S-19264T (=DSM 44701T), isolated from a smear-ripened cheese.</title>
        <authorList>
            <consortium name="US DOE Joint Genome Institute (JGI-PGF)"/>
            <person name="Walter F."/>
            <person name="Albersmeier A."/>
            <person name="Kalinowski J."/>
            <person name="Ruckert C."/>
        </authorList>
    </citation>
    <scope>NUCLEOTIDE SEQUENCE</scope>
    <source>
        <strain evidence="2">JCM 4646</strain>
    </source>
</reference>
<dbReference type="InterPro" id="IPR050266">
    <property type="entry name" value="AB_hydrolase_sf"/>
</dbReference>
<dbReference type="InterPro" id="IPR000073">
    <property type="entry name" value="AB_hydrolase_1"/>
</dbReference>
<keyword evidence="2" id="KW-0378">Hydrolase</keyword>
<name>A0A919KSB2_9ACTN</name>
<reference evidence="2" key="2">
    <citation type="submission" date="2020-09" db="EMBL/GenBank/DDBJ databases">
        <authorList>
            <person name="Sun Q."/>
            <person name="Ohkuma M."/>
        </authorList>
    </citation>
    <scope>NUCLEOTIDE SEQUENCE</scope>
    <source>
        <strain evidence="2">JCM 4646</strain>
    </source>
</reference>
<sequence length="275" mass="29252">MPHFTSYDGTRLWYDSAGDGPPLVALAGGPGTDARYLGTLGGLDAHRTVVRLHARATGRSDLPGDRASCSFAAQARDVAELRRHLGLDRVDLLAHSAGSLVAQRYAAEAPEEVGRLVLVTPVGRAAREPDETELAAIRAGRAGEDWYPRAAAAGRKLAEGADPTPRLLAELAPFNWGTWNGTARRESARPLVPPPPWFREAFYASAGSPVPLPTTEVLVLAGALDGLIGTAPARLVADCHPRARLEVLAGSGHRPWIDEPGRFTSLVREFLAGRG</sequence>
<dbReference type="GO" id="GO:0016020">
    <property type="term" value="C:membrane"/>
    <property type="evidence" value="ECO:0007669"/>
    <property type="project" value="TreeGrafter"/>
</dbReference>
<evidence type="ECO:0000313" key="3">
    <source>
        <dbReference type="Proteomes" id="UP000617734"/>
    </source>
</evidence>
<evidence type="ECO:0000259" key="1">
    <source>
        <dbReference type="Pfam" id="PF00561"/>
    </source>
</evidence>
<dbReference type="EMBL" id="BNBO01000013">
    <property type="protein sequence ID" value="GHH70226.1"/>
    <property type="molecule type" value="Genomic_DNA"/>
</dbReference>
<dbReference type="Pfam" id="PF00561">
    <property type="entry name" value="Abhydrolase_1"/>
    <property type="match status" value="1"/>
</dbReference>